<feature type="domain" description="C3H1-type" evidence="12">
    <location>
        <begin position="6"/>
        <end position="34"/>
    </location>
</feature>
<proteinExistence type="inferred from homology"/>
<keyword evidence="3" id="KW-0507">mRNA processing</keyword>
<sequence>MASSGGKKSGICRYFAQNGECFYGHDCQFIHSRGGSGGGGGASLSSSMLPQTMIGPTIVESNAPSSIPQPVPPPPSSLAPGISVAGHNPSVVDDPSQLGNPVEQLPERVVDYIDLCPLQSPSSGNGASSLGFVTSIYRATNIETNQYVCMRRVHAFQSNPANSKSLLDIIDAWKKIQCANVVRLLQVFTTRAFGDNSLVFIYQYYPQSTTLMQQYFSNSSASGPGLNGFATNRPYSQQQAILKNKLLPENLLWHYIIQISSAIRLIHSQGLAYRVLDPSKVLITTTVPNCPPYQLQPTQYPRIRLNTCGMFDIVTHDLTIESQASNPKAYIQQLQQEDLISIGRLCVSLATCSLQGAMRDYWQQSVDLISRTYSGDLRNLIVTLLSKQPNTNRTINDVMPMIGARFYVQLNLAYEKIDATQAELDREALNGRLLRLLVKLGMINERPELRMDTNWSETGDRYMLKLFRDYIFHQLNEDGTPWLDMGHVVSTLVKFDVGSPEKICLISRDENHVLVVSFAELKKCFENALMDLTG</sequence>
<dbReference type="InterPro" id="IPR030844">
    <property type="entry name" value="PAN3"/>
</dbReference>
<keyword evidence="7 10" id="KW-0862">Zinc</keyword>
<keyword evidence="2" id="KW-0963">Cytoplasm</keyword>
<dbReference type="EMBL" id="JAIFTH010000015">
    <property type="protein sequence ID" value="KAG9511265.1"/>
    <property type="molecule type" value="Genomic_DNA"/>
</dbReference>
<comment type="caution">
    <text evidence="13">The sequence shown here is derived from an EMBL/GenBank/DDBJ whole genome shotgun (WGS) entry which is preliminary data.</text>
</comment>
<dbReference type="SMART" id="SM00356">
    <property type="entry name" value="ZnF_C3H1"/>
    <property type="match status" value="1"/>
</dbReference>
<dbReference type="Pfam" id="PF00069">
    <property type="entry name" value="Pkinase"/>
    <property type="match status" value="1"/>
</dbReference>
<evidence type="ECO:0000259" key="11">
    <source>
        <dbReference type="PROSITE" id="PS50011"/>
    </source>
</evidence>
<dbReference type="SUPFAM" id="SSF90229">
    <property type="entry name" value="CCCH zinc finger"/>
    <property type="match status" value="1"/>
</dbReference>
<dbReference type="PROSITE" id="PS50011">
    <property type="entry name" value="PROTEIN_KINASE_DOM"/>
    <property type="match status" value="1"/>
</dbReference>
<dbReference type="InterPro" id="IPR000719">
    <property type="entry name" value="Prot_kinase_dom"/>
</dbReference>
<evidence type="ECO:0000256" key="2">
    <source>
        <dbReference type="ARBA" id="ARBA00022490"/>
    </source>
</evidence>
<dbReference type="InterPro" id="IPR011009">
    <property type="entry name" value="Kinase-like_dom_sf"/>
</dbReference>
<dbReference type="Pfam" id="PF18101">
    <property type="entry name" value="Pan3_CK"/>
    <property type="match status" value="1"/>
</dbReference>
<accession>A0ABQ7SCX9</accession>
<dbReference type="SUPFAM" id="SSF56112">
    <property type="entry name" value="Protein kinase-like (PK-like)"/>
    <property type="match status" value="1"/>
</dbReference>
<dbReference type="Gene3D" id="1.10.510.10">
    <property type="entry name" value="Transferase(Phosphotransferase) domain 1"/>
    <property type="match status" value="1"/>
</dbReference>
<evidence type="ECO:0000313" key="13">
    <source>
        <dbReference type="EMBL" id="KAG9511265.1"/>
    </source>
</evidence>
<evidence type="ECO:0000256" key="6">
    <source>
        <dbReference type="ARBA" id="ARBA00022771"/>
    </source>
</evidence>
<gene>
    <name evidence="13" type="primary">pan3</name>
    <name evidence="13" type="ORF">GZH46_00167</name>
</gene>
<keyword evidence="9" id="KW-0175">Coiled coil</keyword>
<organism evidence="13 14">
    <name type="scientific">Fragariocoptes setiger</name>
    <dbReference type="NCBI Taxonomy" id="1670756"/>
    <lineage>
        <taxon>Eukaryota</taxon>
        <taxon>Metazoa</taxon>
        <taxon>Ecdysozoa</taxon>
        <taxon>Arthropoda</taxon>
        <taxon>Chelicerata</taxon>
        <taxon>Arachnida</taxon>
        <taxon>Acari</taxon>
        <taxon>Acariformes</taxon>
        <taxon>Trombidiformes</taxon>
        <taxon>Prostigmata</taxon>
        <taxon>Eupodina</taxon>
        <taxon>Eriophyoidea</taxon>
        <taxon>Phytoptidae</taxon>
        <taxon>Fragariocoptes</taxon>
    </lineage>
</organism>
<evidence type="ECO:0000256" key="5">
    <source>
        <dbReference type="ARBA" id="ARBA00022741"/>
    </source>
</evidence>
<keyword evidence="8" id="KW-0067">ATP-binding</keyword>
<keyword evidence="4 10" id="KW-0479">Metal-binding</keyword>
<dbReference type="Gene3D" id="1.10.287.3700">
    <property type="match status" value="1"/>
</dbReference>
<evidence type="ECO:0000256" key="7">
    <source>
        <dbReference type="ARBA" id="ARBA00022833"/>
    </source>
</evidence>
<evidence type="ECO:0000256" key="3">
    <source>
        <dbReference type="ARBA" id="ARBA00022664"/>
    </source>
</evidence>
<dbReference type="InterPro" id="IPR041332">
    <property type="entry name" value="Pan3_CK"/>
</dbReference>
<dbReference type="Proteomes" id="UP000825002">
    <property type="component" value="Unassembled WGS sequence"/>
</dbReference>
<evidence type="ECO:0000256" key="8">
    <source>
        <dbReference type="ARBA" id="ARBA00022840"/>
    </source>
</evidence>
<evidence type="ECO:0000256" key="10">
    <source>
        <dbReference type="PROSITE-ProRule" id="PRU00723"/>
    </source>
</evidence>
<protein>
    <submittedName>
        <fullName evidence="13">PAN2-PAN3 deadenylation complex subunit pan3</fullName>
    </submittedName>
</protein>
<dbReference type="Gene3D" id="1.20.5.5160">
    <property type="match status" value="1"/>
</dbReference>
<feature type="domain" description="Protein kinase" evidence="11">
    <location>
        <begin position="119"/>
        <end position="407"/>
    </location>
</feature>
<keyword evidence="5" id="KW-0547">Nucleotide-binding</keyword>
<dbReference type="HAMAP" id="MF_03181">
    <property type="entry name" value="PAN3"/>
    <property type="match status" value="1"/>
</dbReference>
<comment type="subcellular location">
    <subcellularLocation>
        <location evidence="1">Cytoplasm</location>
    </subcellularLocation>
</comment>
<name>A0ABQ7SCX9_9ACAR</name>
<reference evidence="13 14" key="1">
    <citation type="submission" date="2020-10" db="EMBL/GenBank/DDBJ databases">
        <authorList>
            <person name="Klimov P.B."/>
            <person name="Dyachkov S.M."/>
            <person name="Chetverikov P.E."/>
        </authorList>
    </citation>
    <scope>NUCLEOTIDE SEQUENCE [LARGE SCALE GENOMIC DNA]</scope>
    <source>
        <strain evidence="13">BMOC 18-1129-001#AD2665</strain>
        <tissue evidence="13">Entire mites</tissue>
    </source>
</reference>
<dbReference type="Gene3D" id="4.10.1000.10">
    <property type="entry name" value="Zinc finger, CCCH-type"/>
    <property type="match status" value="1"/>
</dbReference>
<dbReference type="InterPro" id="IPR036855">
    <property type="entry name" value="Znf_CCCH_sf"/>
</dbReference>
<evidence type="ECO:0000313" key="14">
    <source>
        <dbReference type="Proteomes" id="UP000825002"/>
    </source>
</evidence>
<dbReference type="PANTHER" id="PTHR12272">
    <property type="entry name" value="DEADENYLATION COMPLEX SUBUNIT PAN3"/>
    <property type="match status" value="1"/>
</dbReference>
<feature type="zinc finger region" description="C3H1-type" evidence="10">
    <location>
        <begin position="6"/>
        <end position="34"/>
    </location>
</feature>
<keyword evidence="6 10" id="KW-0863">Zinc-finger</keyword>
<dbReference type="PROSITE" id="PS50103">
    <property type="entry name" value="ZF_C3H1"/>
    <property type="match status" value="1"/>
</dbReference>
<dbReference type="Pfam" id="PF00642">
    <property type="entry name" value="zf-CCCH"/>
    <property type="match status" value="1"/>
</dbReference>
<keyword evidence="14" id="KW-1185">Reference proteome</keyword>
<dbReference type="InterPro" id="IPR000571">
    <property type="entry name" value="Znf_CCCH"/>
</dbReference>
<dbReference type="PANTHER" id="PTHR12272:SF11">
    <property type="entry name" value="PAN2-PAN3 DEADENYLATION COMPLEX SUBUNIT PAN3"/>
    <property type="match status" value="1"/>
</dbReference>
<evidence type="ECO:0000256" key="1">
    <source>
        <dbReference type="ARBA" id="ARBA00004496"/>
    </source>
</evidence>
<evidence type="ECO:0000256" key="9">
    <source>
        <dbReference type="ARBA" id="ARBA00023054"/>
    </source>
</evidence>
<evidence type="ECO:0000259" key="12">
    <source>
        <dbReference type="PROSITE" id="PS50103"/>
    </source>
</evidence>
<evidence type="ECO:0000256" key="4">
    <source>
        <dbReference type="ARBA" id="ARBA00022723"/>
    </source>
</evidence>
<feature type="non-terminal residue" evidence="13">
    <location>
        <position position="1"/>
    </location>
</feature>